<dbReference type="OrthoDB" id="9810452at2"/>
<name>A0A2T0WJ31_9BACT</name>
<proteinExistence type="predicted"/>
<reference evidence="1 2" key="1">
    <citation type="submission" date="2018-03" db="EMBL/GenBank/DDBJ databases">
        <title>Genomic Encyclopedia of Archaeal and Bacterial Type Strains, Phase II (KMG-II): from individual species to whole genera.</title>
        <authorList>
            <person name="Goeker M."/>
        </authorList>
    </citation>
    <scope>NUCLEOTIDE SEQUENCE [LARGE SCALE GENOMIC DNA]</scope>
    <source>
        <strain evidence="1 2">DSM 27929</strain>
    </source>
</reference>
<evidence type="ECO:0000313" key="1">
    <source>
        <dbReference type="EMBL" id="PRY86544.1"/>
    </source>
</evidence>
<accession>A0A2T0WJ31</accession>
<dbReference type="Pfam" id="PF08780">
    <property type="entry name" value="NTase_sub_bind"/>
    <property type="match status" value="1"/>
</dbReference>
<dbReference type="SUPFAM" id="SSF81593">
    <property type="entry name" value="Nucleotidyltransferase substrate binding subunit/domain"/>
    <property type="match status" value="1"/>
</dbReference>
<gene>
    <name evidence="1" type="ORF">CLW00_10831</name>
</gene>
<dbReference type="AlphaFoldDB" id="A0A2T0WJ31"/>
<dbReference type="Gene3D" id="1.20.120.330">
    <property type="entry name" value="Nucleotidyltransferases domain 2"/>
    <property type="match status" value="1"/>
</dbReference>
<comment type="caution">
    <text evidence="1">The sequence shown here is derived from an EMBL/GenBank/DDBJ whole genome shotgun (WGS) entry which is preliminary data.</text>
</comment>
<dbReference type="EMBL" id="PVTR01000008">
    <property type="protein sequence ID" value="PRY86544.1"/>
    <property type="molecule type" value="Genomic_DNA"/>
</dbReference>
<dbReference type="Proteomes" id="UP000238157">
    <property type="component" value="Unassembled WGS sequence"/>
</dbReference>
<dbReference type="GO" id="GO:0016740">
    <property type="term" value="F:transferase activity"/>
    <property type="evidence" value="ECO:0007669"/>
    <property type="project" value="UniProtKB-KW"/>
</dbReference>
<sequence length="137" mass="16456">MKTPELTCEKCFEDFQESLEELSTLVKDSDKHELNAAHQKRLIRSFEVTHELAIQTISEFFRKNRKTVFSGSRDATIEAFNEDLIDDGKAWLDMIIDRIKYNPLYPEDFDHELLYNIRKKYYRLLLNFERIMKDKLD</sequence>
<organism evidence="1 2">
    <name type="scientific">Mongoliibacter ruber</name>
    <dbReference type="NCBI Taxonomy" id="1750599"/>
    <lineage>
        <taxon>Bacteria</taxon>
        <taxon>Pseudomonadati</taxon>
        <taxon>Bacteroidota</taxon>
        <taxon>Cytophagia</taxon>
        <taxon>Cytophagales</taxon>
        <taxon>Cyclobacteriaceae</taxon>
        <taxon>Mongoliibacter</taxon>
    </lineage>
</organism>
<protein>
    <submittedName>
        <fullName evidence="1">Nucleotidyltransferase-like protein</fullName>
    </submittedName>
</protein>
<evidence type="ECO:0000313" key="2">
    <source>
        <dbReference type="Proteomes" id="UP000238157"/>
    </source>
</evidence>
<dbReference type="InterPro" id="IPR010235">
    <property type="entry name" value="HepT"/>
</dbReference>
<keyword evidence="1" id="KW-0808">Transferase</keyword>
<dbReference type="RefSeq" id="WP_106134282.1">
    <property type="nucleotide sequence ID" value="NZ_PVTR01000008.1"/>
</dbReference>
<keyword evidence="2" id="KW-1185">Reference proteome</keyword>